<keyword evidence="3" id="KW-1185">Reference proteome</keyword>
<organism evidence="2 3">
    <name type="scientific">Actinokineospora guangxiensis</name>
    <dbReference type="NCBI Taxonomy" id="1490288"/>
    <lineage>
        <taxon>Bacteria</taxon>
        <taxon>Bacillati</taxon>
        <taxon>Actinomycetota</taxon>
        <taxon>Actinomycetes</taxon>
        <taxon>Pseudonocardiales</taxon>
        <taxon>Pseudonocardiaceae</taxon>
        <taxon>Actinokineospora</taxon>
    </lineage>
</organism>
<dbReference type="RefSeq" id="WP_378249067.1">
    <property type="nucleotide sequence ID" value="NZ_JBHSKF010000010.1"/>
</dbReference>
<evidence type="ECO:0000259" key="1">
    <source>
        <dbReference type="Pfam" id="PF12671"/>
    </source>
</evidence>
<dbReference type="PANTHER" id="PTHR40032:SF1">
    <property type="entry name" value="EXPORTED PROTEIN"/>
    <property type="match status" value="1"/>
</dbReference>
<reference evidence="3" key="1">
    <citation type="journal article" date="2019" name="Int. J. Syst. Evol. Microbiol.">
        <title>The Global Catalogue of Microorganisms (GCM) 10K type strain sequencing project: providing services to taxonomists for standard genome sequencing and annotation.</title>
        <authorList>
            <consortium name="The Broad Institute Genomics Platform"/>
            <consortium name="The Broad Institute Genome Sequencing Center for Infectious Disease"/>
            <person name="Wu L."/>
            <person name="Ma J."/>
        </authorList>
    </citation>
    <scope>NUCLEOTIDE SEQUENCE [LARGE SCALE GENOMIC DNA]</scope>
    <source>
        <strain evidence="3">CCUG 59778</strain>
    </source>
</reference>
<dbReference type="PANTHER" id="PTHR40032">
    <property type="entry name" value="EXPORTED PROTEIN-RELATED"/>
    <property type="match status" value="1"/>
</dbReference>
<comment type="caution">
    <text evidence="2">The sequence shown here is derived from an EMBL/GenBank/DDBJ whole genome shotgun (WGS) entry which is preliminary data.</text>
</comment>
<dbReference type="InterPro" id="IPR024301">
    <property type="entry name" value="Amidase_6"/>
</dbReference>
<protein>
    <submittedName>
        <fullName evidence="2">Amidase domain-containing protein</fullName>
    </submittedName>
</protein>
<dbReference type="Pfam" id="PF12671">
    <property type="entry name" value="Amidase_6"/>
    <property type="match status" value="1"/>
</dbReference>
<accession>A0ABW0ESV4</accession>
<evidence type="ECO:0000313" key="2">
    <source>
        <dbReference type="EMBL" id="MFC5289219.1"/>
    </source>
</evidence>
<gene>
    <name evidence="2" type="ORF">ACFPM7_19380</name>
</gene>
<feature type="domain" description="Putative amidase" evidence="1">
    <location>
        <begin position="193"/>
        <end position="333"/>
    </location>
</feature>
<proteinExistence type="predicted"/>
<dbReference type="Proteomes" id="UP001596157">
    <property type="component" value="Unassembled WGS sequence"/>
</dbReference>
<sequence length="350" mass="37775">MSSAQAAADALAPAKELAHLAQQFVERRTQALVAGAAPQIAALDNGTAYETRAVYAAESVGVEKLAGYRDALRGIGEAYAKHESSVTIVGVEVSGRTAVLTVDEDSTLHYARIRGAEPTVTSWLAPREFTYEQRGAGWALTGQRLLGGGVPPVNDPPAVTAEEARKALAELPAADLAERAAVQSGPAITGTFNRSAAAAYATRHAKSYNTAYRRFSDVGGDCTNFVSQSMRAGGWPNDLGWYRDATNWWYNAGGETWSWVNVAHWHSFAAVHSKRTTLMSGARSLVAGEVLQADFTNNGSKDHSMMVTLRQNGEVYLSYHTTDTLNRSYASIAAAYPRARWLPHFVKTTY</sequence>
<name>A0ABW0ESV4_9PSEU</name>
<evidence type="ECO:0000313" key="3">
    <source>
        <dbReference type="Proteomes" id="UP001596157"/>
    </source>
</evidence>
<dbReference type="EMBL" id="JBHSKF010000010">
    <property type="protein sequence ID" value="MFC5289219.1"/>
    <property type="molecule type" value="Genomic_DNA"/>
</dbReference>